<protein>
    <submittedName>
        <fullName evidence="3">Uncharacterized protein</fullName>
    </submittedName>
</protein>
<evidence type="ECO:0000313" key="3">
    <source>
        <dbReference type="EMBL" id="CAI2369184.1"/>
    </source>
</evidence>
<keyword evidence="1" id="KW-0175">Coiled coil</keyword>
<accession>A0AAD1UPW8</accession>
<dbReference type="EMBL" id="CAMPGE010010332">
    <property type="protein sequence ID" value="CAI2369184.1"/>
    <property type="molecule type" value="Genomic_DNA"/>
</dbReference>
<reference evidence="3" key="1">
    <citation type="submission" date="2023-07" db="EMBL/GenBank/DDBJ databases">
        <authorList>
            <consortium name="AG Swart"/>
            <person name="Singh M."/>
            <person name="Singh A."/>
            <person name="Seah K."/>
            <person name="Emmerich C."/>
        </authorList>
    </citation>
    <scope>NUCLEOTIDE SEQUENCE</scope>
    <source>
        <strain evidence="3">DP1</strain>
    </source>
</reference>
<proteinExistence type="predicted"/>
<feature type="compositionally biased region" description="Basic residues" evidence="2">
    <location>
        <begin position="334"/>
        <end position="344"/>
    </location>
</feature>
<dbReference type="AlphaFoldDB" id="A0AAD1UPW8"/>
<feature type="region of interest" description="Disordered" evidence="2">
    <location>
        <begin position="284"/>
        <end position="344"/>
    </location>
</feature>
<evidence type="ECO:0000256" key="1">
    <source>
        <dbReference type="SAM" id="Coils"/>
    </source>
</evidence>
<gene>
    <name evidence="3" type="ORF">ECRASSUSDP1_LOCUS10482</name>
</gene>
<name>A0AAD1UPW8_EUPCR</name>
<feature type="coiled-coil region" evidence="1">
    <location>
        <begin position="162"/>
        <end position="215"/>
    </location>
</feature>
<comment type="caution">
    <text evidence="3">The sequence shown here is derived from an EMBL/GenBank/DDBJ whole genome shotgun (WGS) entry which is preliminary data.</text>
</comment>
<dbReference type="Proteomes" id="UP001295684">
    <property type="component" value="Unassembled WGS sequence"/>
</dbReference>
<feature type="compositionally biased region" description="Basic residues" evidence="2">
    <location>
        <begin position="291"/>
        <end position="304"/>
    </location>
</feature>
<sequence length="401" mass="47293">MNVEAPVVRSISHSPVRNNEILQEIAERRHELSKQQCEQHHHISSLKYKLDKEAKEALHATNAEKYHLDYEIRNLEERIAAKARLTCGEEERMITRRKCYDQEIIALNRNLEHNEDLIQACKEKMTCELKTREIDFHKAMNVIRDDYGSRLADMKANHARMVDHERNEIAKREEELDLLTHKIIPEEQRRGEESLAFIRSKTSQLRAELQRLNDLFKISVDKTKRQNDKNQKIYDQNAEMNKLKIKIQKKMINTKKQSETFKDVINKLEKFGYGYQKTFKRKTQGNLKRQVTTKKGKKRSRSLIRAKENIGIDYAIEDHRRHRDSSTNAESSPKRGRRTAIKRYRSYTRSLNRGKGSGLGVGSTHKVFKTKANNFNEVLIRARDLTGENRHKPKKKLKRRN</sequence>
<evidence type="ECO:0000313" key="4">
    <source>
        <dbReference type="Proteomes" id="UP001295684"/>
    </source>
</evidence>
<evidence type="ECO:0000256" key="2">
    <source>
        <dbReference type="SAM" id="MobiDB-lite"/>
    </source>
</evidence>
<keyword evidence="4" id="KW-1185">Reference proteome</keyword>
<organism evidence="3 4">
    <name type="scientific">Euplotes crassus</name>
    <dbReference type="NCBI Taxonomy" id="5936"/>
    <lineage>
        <taxon>Eukaryota</taxon>
        <taxon>Sar</taxon>
        <taxon>Alveolata</taxon>
        <taxon>Ciliophora</taxon>
        <taxon>Intramacronucleata</taxon>
        <taxon>Spirotrichea</taxon>
        <taxon>Hypotrichia</taxon>
        <taxon>Euplotida</taxon>
        <taxon>Euplotidae</taxon>
        <taxon>Moneuplotes</taxon>
    </lineage>
</organism>